<dbReference type="Proteomes" id="UP000464086">
    <property type="component" value="Chromosome"/>
</dbReference>
<evidence type="ECO:0000256" key="1">
    <source>
        <dbReference type="SAM" id="MobiDB-lite"/>
    </source>
</evidence>
<feature type="compositionally biased region" description="Basic residues" evidence="1">
    <location>
        <begin position="123"/>
        <end position="137"/>
    </location>
</feature>
<sequence>MSQPLDTMLALTQANMRLALKLAETWRESGQKIIEIGGRGASEVAEETRAAISKRAEGGTVALPNTGHLQDYLGELESLRVATAEKVEEAVADWRNGLSSTVSSSLDAKARHHSILFSSPGSRRCRAVQRPRSRRRPSAANEGRQRPRPEWLAFRSRLQGKFRRHSSAG</sequence>
<accession>A0A6P1GG79</accession>
<feature type="region of interest" description="Disordered" evidence="1">
    <location>
        <begin position="120"/>
        <end position="155"/>
    </location>
</feature>
<dbReference type="EMBL" id="CP047218">
    <property type="protein sequence ID" value="QHD66651.1"/>
    <property type="molecule type" value="Genomic_DNA"/>
</dbReference>
<organism evidence="2 3">
    <name type="scientific">Sphingobium yanoikuyae</name>
    <name type="common">Sphingomonas yanoikuyae</name>
    <dbReference type="NCBI Taxonomy" id="13690"/>
    <lineage>
        <taxon>Bacteria</taxon>
        <taxon>Pseudomonadati</taxon>
        <taxon>Pseudomonadota</taxon>
        <taxon>Alphaproteobacteria</taxon>
        <taxon>Sphingomonadales</taxon>
        <taxon>Sphingomonadaceae</taxon>
        <taxon>Sphingobium</taxon>
    </lineage>
</organism>
<name>A0A6P1GG79_SPHYA</name>
<gene>
    <name evidence="2" type="ORF">GS397_05960</name>
</gene>
<evidence type="ECO:0000313" key="2">
    <source>
        <dbReference type="EMBL" id="QHD66651.1"/>
    </source>
</evidence>
<dbReference type="AlphaFoldDB" id="A0A6P1GG79"/>
<evidence type="ECO:0000313" key="3">
    <source>
        <dbReference type="Proteomes" id="UP000464086"/>
    </source>
</evidence>
<proteinExistence type="predicted"/>
<reference evidence="2 3" key="1">
    <citation type="submission" date="2019-12" db="EMBL/GenBank/DDBJ databases">
        <title>Functional and genomic insights into the Sphingobium yanoikuyae YC-JY1, a bacterium efficiently degrading bisphenol A.</title>
        <authorList>
            <person name="Jia Y."/>
            <person name="Li X."/>
            <person name="Wang J."/>
            <person name="Eltoukhy A."/>
            <person name="Lamraoui I."/>
            <person name="Yan Y."/>
        </authorList>
    </citation>
    <scope>NUCLEOTIDE SEQUENCE [LARGE SCALE GENOMIC DNA]</scope>
    <source>
        <strain evidence="2 3">YC-JY1</strain>
    </source>
</reference>
<protein>
    <recommendedName>
        <fullName evidence="4">Phasin family protein</fullName>
    </recommendedName>
</protein>
<evidence type="ECO:0008006" key="4">
    <source>
        <dbReference type="Google" id="ProtNLM"/>
    </source>
</evidence>
<dbReference type="RefSeq" id="WP_159365935.1">
    <property type="nucleotide sequence ID" value="NZ_CP047218.1"/>
</dbReference>